<evidence type="ECO:0000313" key="2">
    <source>
        <dbReference type="Proteomes" id="UP000013148"/>
    </source>
</evidence>
<name>N8WW25_ACIGI</name>
<comment type="caution">
    <text evidence="1">The sequence shown here is derived from an EMBL/GenBank/DDBJ whole genome shotgun (WGS) entry which is preliminary data.</text>
</comment>
<dbReference type="HOGENOM" id="CLU_741764_0_0_6"/>
<organism evidence="1 2">
    <name type="scientific">Acinetobacter guillouiae NIPH 991</name>
    <dbReference type="NCBI Taxonomy" id="1217656"/>
    <lineage>
        <taxon>Bacteria</taxon>
        <taxon>Pseudomonadati</taxon>
        <taxon>Pseudomonadota</taxon>
        <taxon>Gammaproteobacteria</taxon>
        <taxon>Moraxellales</taxon>
        <taxon>Moraxellaceae</taxon>
        <taxon>Acinetobacter</taxon>
    </lineage>
</organism>
<dbReference type="RefSeq" id="WP_004821522.1">
    <property type="nucleotide sequence ID" value="NZ_KB849456.1"/>
</dbReference>
<dbReference type="PATRIC" id="fig|1217656.3.peg.3056"/>
<evidence type="ECO:0000313" key="1">
    <source>
        <dbReference type="EMBL" id="ENV16176.1"/>
    </source>
</evidence>
<keyword evidence="2" id="KW-1185">Reference proteome</keyword>
<protein>
    <submittedName>
        <fullName evidence="1">Uncharacterized protein</fullName>
    </submittedName>
</protein>
<proteinExistence type="predicted"/>
<dbReference type="EMBL" id="APPJ01000012">
    <property type="protein sequence ID" value="ENV16176.1"/>
    <property type="molecule type" value="Genomic_DNA"/>
</dbReference>
<reference evidence="1 2" key="1">
    <citation type="submission" date="2013-02" db="EMBL/GenBank/DDBJ databases">
        <title>The Genome Sequence of Acinetobacter guillouiae NIPH 991.</title>
        <authorList>
            <consortium name="The Broad Institute Genome Sequencing Platform"/>
            <consortium name="The Broad Institute Genome Sequencing Center for Infectious Disease"/>
            <person name="Cerqueira G."/>
            <person name="Feldgarden M."/>
            <person name="Courvalin P."/>
            <person name="Perichon B."/>
            <person name="Grillot-Courvalin C."/>
            <person name="Clermont D."/>
            <person name="Rocha E."/>
            <person name="Yoon E.-J."/>
            <person name="Nemec A."/>
            <person name="Walker B."/>
            <person name="Young S.K."/>
            <person name="Zeng Q."/>
            <person name="Gargeya S."/>
            <person name="Fitzgerald M."/>
            <person name="Haas B."/>
            <person name="Abouelleil A."/>
            <person name="Alvarado L."/>
            <person name="Arachchi H.M."/>
            <person name="Berlin A.M."/>
            <person name="Chapman S.B."/>
            <person name="Dewar J."/>
            <person name="Goldberg J."/>
            <person name="Griggs A."/>
            <person name="Gujja S."/>
            <person name="Hansen M."/>
            <person name="Howarth C."/>
            <person name="Imamovic A."/>
            <person name="Larimer J."/>
            <person name="McCowan C."/>
            <person name="Murphy C."/>
            <person name="Neiman D."/>
            <person name="Pearson M."/>
            <person name="Priest M."/>
            <person name="Roberts A."/>
            <person name="Saif S."/>
            <person name="Shea T."/>
            <person name="Sisk P."/>
            <person name="Sykes S."/>
            <person name="Wortman J."/>
            <person name="Nusbaum C."/>
            <person name="Birren B."/>
        </authorList>
    </citation>
    <scope>NUCLEOTIDE SEQUENCE [LARGE SCALE GENOMIC DNA]</scope>
    <source>
        <strain evidence="1 2">NIPH 991</strain>
    </source>
</reference>
<accession>N8WW25</accession>
<sequence>MNHDWPHVLREVHLLGGAYAINSPEKKDQVFIFPNTFDNKSPVITLKSFKQLYMDLDKFGTKAIGTEFLYNAIHFDGSSLPEFRFYHDYKSNQWAHEYALQSWGQISVSSYRLQNGHLFDLSKRIQHMIKSLNNSFYELSMSYRNQLNAKVIKKDLKIGQKFDDAFSHLIYDKFQIFLFNACILRDYLSEFVFHYVIPNEIKMEKHMTTTSKIYKKYYKDRGVQTEFDKYFKEICSPDGWLHKLGAYRDLVMHACPLSMPNKRTWIRISIINVSGSKQLPRIIAPIPKHPDLISTERNKFEFFTDFTGLIDQYFDRSNDESKSMDLLEYSVEVMQNFSKLLCETIPLSPIEGQMMIFGPHNIIGEVKITSSLDKKP</sequence>
<dbReference type="Proteomes" id="UP000013148">
    <property type="component" value="Unassembled WGS sequence"/>
</dbReference>
<dbReference type="AlphaFoldDB" id="N8WW25"/>
<dbReference type="eggNOG" id="ENOG5032G9N">
    <property type="taxonomic scope" value="Bacteria"/>
</dbReference>
<gene>
    <name evidence="1" type="ORF">F964_03111</name>
</gene>